<protein>
    <recommendedName>
        <fullName evidence="10">Protein SERAC1</fullName>
    </recommendedName>
</protein>
<dbReference type="EMBL" id="JANCYU010000072">
    <property type="protein sequence ID" value="KAK4528943.1"/>
    <property type="molecule type" value="Genomic_DNA"/>
</dbReference>
<keyword evidence="9" id="KW-1185">Reference proteome</keyword>
<dbReference type="GO" id="GO:0016020">
    <property type="term" value="C:membrane"/>
    <property type="evidence" value="ECO:0007669"/>
    <property type="project" value="UniProtKB-SubCell"/>
</dbReference>
<keyword evidence="7" id="KW-0732">Signal</keyword>
<dbReference type="Proteomes" id="UP001300502">
    <property type="component" value="Unassembled WGS sequence"/>
</dbReference>
<evidence type="ECO:0008006" key="10">
    <source>
        <dbReference type="Google" id="ProtNLM"/>
    </source>
</evidence>
<evidence type="ECO:0000313" key="9">
    <source>
        <dbReference type="Proteomes" id="UP001300502"/>
    </source>
</evidence>
<dbReference type="PANTHER" id="PTHR48182:SF2">
    <property type="entry name" value="PROTEIN SERAC1"/>
    <property type="match status" value="1"/>
</dbReference>
<proteinExistence type="predicted"/>
<keyword evidence="6" id="KW-0472">Membrane</keyword>
<dbReference type="PANTHER" id="PTHR48182">
    <property type="entry name" value="PROTEIN SERAC1"/>
    <property type="match status" value="1"/>
</dbReference>
<reference evidence="8 9" key="1">
    <citation type="submission" date="2022-07" db="EMBL/GenBank/DDBJ databases">
        <title>Genome-wide signatures of adaptation to extreme environments.</title>
        <authorList>
            <person name="Cho C.H."/>
            <person name="Yoon H.S."/>
        </authorList>
    </citation>
    <scope>NUCLEOTIDE SEQUENCE [LARGE SCALE GENOMIC DNA]</scope>
    <source>
        <strain evidence="8 9">108.79 E11</strain>
    </source>
</reference>
<dbReference type="InterPro" id="IPR052374">
    <property type="entry name" value="SERAC1"/>
</dbReference>
<feature type="chain" id="PRO_5043687292" description="Protein SERAC1" evidence="7">
    <location>
        <begin position="21"/>
        <end position="740"/>
    </location>
</feature>
<dbReference type="AlphaFoldDB" id="A0AAV9INV7"/>
<keyword evidence="5" id="KW-0496">Mitochondrion</keyword>
<accession>A0AAV9INV7</accession>
<dbReference type="InterPro" id="IPR029058">
    <property type="entry name" value="AB_hydrolase_fold"/>
</dbReference>
<dbReference type="GO" id="GO:0005783">
    <property type="term" value="C:endoplasmic reticulum"/>
    <property type="evidence" value="ECO:0007669"/>
    <property type="project" value="UniProtKB-SubCell"/>
</dbReference>
<dbReference type="GO" id="GO:0005739">
    <property type="term" value="C:mitochondrion"/>
    <property type="evidence" value="ECO:0007669"/>
    <property type="project" value="UniProtKB-SubCell"/>
</dbReference>
<dbReference type="SUPFAM" id="SSF53474">
    <property type="entry name" value="alpha/beta-Hydrolases"/>
    <property type="match status" value="1"/>
</dbReference>
<evidence type="ECO:0000256" key="2">
    <source>
        <dbReference type="ARBA" id="ARBA00004240"/>
    </source>
</evidence>
<keyword evidence="4" id="KW-0256">Endoplasmic reticulum</keyword>
<evidence type="ECO:0000256" key="1">
    <source>
        <dbReference type="ARBA" id="ARBA00004173"/>
    </source>
</evidence>
<evidence type="ECO:0000256" key="5">
    <source>
        <dbReference type="ARBA" id="ARBA00023128"/>
    </source>
</evidence>
<sequence>MLPTRLKLLVPLLFFGAAFGGKQVYDKRRKKQRWLLKEKLEGFTQIESLPSLLALSANILTPVSDKEHRLLLAKRYLQLVNAEHERHNSEYLVGPWRNLEHTAWEKRERKEWLDAVLGQRICTYLTFLARERAGEYDTQQLACQALSVILAKGSFYRSEKELIRQSLRRAFAMEPMLIPELCLLPNIDPLLLEEASVAVGDEAQKEMQERDSFNDKRNIILALGELWMATVQRKEESNSSIDYSPVDDYGFSSPTSEWDPLTDPTMSLKSVRAMLRMMNEAVVKDDLAAFRILHSNGLSVLKALVDTAITEEWWKKSKDTINLVLTEVARLVANLVLHKEGTQLAIGLQWPETFLEWLYHEDHDELGNSKDGMLQLEVIRAISNMQPERKWKYPNGIFLLYPTCRRRWEAQMDIVLVHGLLGGPLRTWRVACDESHNDKNNHSNNNNIVEEEYYYTSEDTDNVVASKQDPQPSHEKQDHEKLVVWPRDWLSRDIPNIRILSVSYDTSISAWRSYGLPLEHQATDLLNKLCVAGIGTRPCVIITHSYGGLVTKQAIVDAFHSNEEKHRRFVDSIRGIVFYSTPHLGSPIVGYLKRAIVGSTFRPSVAVNELYPGSTMLLELNEEFKKLVQRRWHDYMGTNPASKSDSRHNHLMQVLSMGETCATKLTRWSRSYITSLLVPVETANPGIGHFIPIQGADHLTVCKPSSVDDLRYQEVVKLIQRAMKASSRVDNHRIKVWVNN</sequence>
<evidence type="ECO:0000256" key="3">
    <source>
        <dbReference type="ARBA" id="ARBA00004370"/>
    </source>
</evidence>
<comment type="caution">
    <text evidence="8">The sequence shown here is derived from an EMBL/GenBank/DDBJ whole genome shotgun (WGS) entry which is preliminary data.</text>
</comment>
<evidence type="ECO:0000256" key="6">
    <source>
        <dbReference type="ARBA" id="ARBA00023136"/>
    </source>
</evidence>
<feature type="signal peptide" evidence="7">
    <location>
        <begin position="1"/>
        <end position="20"/>
    </location>
</feature>
<name>A0AAV9INV7_9RHOD</name>
<evidence type="ECO:0000256" key="4">
    <source>
        <dbReference type="ARBA" id="ARBA00022824"/>
    </source>
</evidence>
<evidence type="ECO:0000313" key="8">
    <source>
        <dbReference type="EMBL" id="KAK4528943.1"/>
    </source>
</evidence>
<gene>
    <name evidence="8" type="ORF">GAYE_SCF67G6892</name>
</gene>
<organism evidence="8 9">
    <name type="scientific">Galdieria yellowstonensis</name>
    <dbReference type="NCBI Taxonomy" id="3028027"/>
    <lineage>
        <taxon>Eukaryota</taxon>
        <taxon>Rhodophyta</taxon>
        <taxon>Bangiophyceae</taxon>
        <taxon>Galdieriales</taxon>
        <taxon>Galdieriaceae</taxon>
        <taxon>Galdieria</taxon>
    </lineage>
</organism>
<comment type="subcellular location">
    <subcellularLocation>
        <location evidence="2">Endoplasmic reticulum</location>
    </subcellularLocation>
    <subcellularLocation>
        <location evidence="3">Membrane</location>
    </subcellularLocation>
    <subcellularLocation>
        <location evidence="1">Mitochondrion</location>
    </subcellularLocation>
</comment>
<dbReference type="Gene3D" id="3.40.50.1820">
    <property type="entry name" value="alpha/beta hydrolase"/>
    <property type="match status" value="1"/>
</dbReference>
<evidence type="ECO:0000256" key="7">
    <source>
        <dbReference type="SAM" id="SignalP"/>
    </source>
</evidence>